<dbReference type="Proteomes" id="UP000249016">
    <property type="component" value="Unassembled WGS sequence"/>
</dbReference>
<dbReference type="EMBL" id="QLII01000001">
    <property type="protein sequence ID" value="RAI77432.1"/>
    <property type="molecule type" value="Genomic_DNA"/>
</dbReference>
<dbReference type="GO" id="GO:0006629">
    <property type="term" value="P:lipid metabolic process"/>
    <property type="evidence" value="ECO:0007669"/>
    <property type="project" value="InterPro"/>
</dbReference>
<dbReference type="GO" id="GO:0008081">
    <property type="term" value="F:phosphoric diester hydrolase activity"/>
    <property type="evidence" value="ECO:0007669"/>
    <property type="project" value="InterPro"/>
</dbReference>
<protein>
    <submittedName>
        <fullName evidence="2">Histidinol-phosphatase</fullName>
    </submittedName>
</protein>
<comment type="caution">
    <text evidence="2">The sequence shown here is derived from an EMBL/GenBank/DDBJ whole genome shotgun (WGS) entry which is preliminary data.</text>
</comment>
<dbReference type="GO" id="GO:0004534">
    <property type="term" value="F:5'-3' RNA exonuclease activity"/>
    <property type="evidence" value="ECO:0007669"/>
    <property type="project" value="TreeGrafter"/>
</dbReference>
<gene>
    <name evidence="2" type="ORF">HMF3257_30545</name>
</gene>
<dbReference type="InterPro" id="IPR039559">
    <property type="entry name" value="AIM6_PI-PLC-like_dom"/>
</dbReference>
<dbReference type="InterPro" id="IPR017946">
    <property type="entry name" value="PLC-like_Pdiesterase_TIM-brl"/>
</dbReference>
<dbReference type="SUPFAM" id="SSF51695">
    <property type="entry name" value="PLC-like phosphodiesterases"/>
    <property type="match status" value="1"/>
</dbReference>
<feature type="chain" id="PRO_5016294539" evidence="1">
    <location>
        <begin position="22"/>
        <end position="647"/>
    </location>
</feature>
<dbReference type="AlphaFoldDB" id="A0A327NQ89"/>
<proteinExistence type="predicted"/>
<dbReference type="Gene3D" id="3.20.20.190">
    <property type="entry name" value="Phosphatidylinositol (PI) phosphodiesterase"/>
    <property type="match status" value="1"/>
</dbReference>
<keyword evidence="1" id="KW-0732">Signal</keyword>
<reference evidence="2 3" key="1">
    <citation type="submission" date="2018-06" db="EMBL/GenBank/DDBJ databases">
        <title>Spirosoma sp. HMF3257 Genome sequencing and assembly.</title>
        <authorList>
            <person name="Kang H."/>
            <person name="Cha I."/>
            <person name="Kim H."/>
            <person name="Kang J."/>
            <person name="Joh K."/>
        </authorList>
    </citation>
    <scope>NUCLEOTIDE SEQUENCE [LARGE SCALE GENOMIC DNA]</scope>
    <source>
        <strain evidence="2 3">HMF3257</strain>
    </source>
</reference>
<dbReference type="PANTHER" id="PTHR42924:SF11">
    <property type="entry name" value="POLYMERASE_HISTIDINOL PHOSPHATASE N-TERMINAL DOMAIN-CONTAINING PROTEIN"/>
    <property type="match status" value="1"/>
</dbReference>
<feature type="signal peptide" evidence="1">
    <location>
        <begin position="1"/>
        <end position="21"/>
    </location>
</feature>
<dbReference type="GO" id="GO:0035312">
    <property type="term" value="F:5'-3' DNA exonuclease activity"/>
    <property type="evidence" value="ECO:0007669"/>
    <property type="project" value="TreeGrafter"/>
</dbReference>
<keyword evidence="3" id="KW-1185">Reference proteome</keyword>
<dbReference type="InterPro" id="IPR052018">
    <property type="entry name" value="PHP_domain"/>
</dbReference>
<dbReference type="InterPro" id="IPR016195">
    <property type="entry name" value="Pol/histidinol_Pase-like"/>
</dbReference>
<evidence type="ECO:0000313" key="2">
    <source>
        <dbReference type="EMBL" id="RAI77432.1"/>
    </source>
</evidence>
<dbReference type="RefSeq" id="WP_111348073.1">
    <property type="nucleotide sequence ID" value="NZ_QLII01000001.1"/>
</dbReference>
<dbReference type="CDD" id="cd08577">
    <property type="entry name" value="PI-PLCc_GDPD_SF_unchar3"/>
    <property type="match status" value="1"/>
</dbReference>
<organism evidence="2 3">
    <name type="scientific">Spirosoma telluris</name>
    <dbReference type="NCBI Taxonomy" id="2183553"/>
    <lineage>
        <taxon>Bacteria</taxon>
        <taxon>Pseudomonadati</taxon>
        <taxon>Bacteroidota</taxon>
        <taxon>Cytophagia</taxon>
        <taxon>Cytophagales</taxon>
        <taxon>Cytophagaceae</taxon>
        <taxon>Spirosoma</taxon>
    </lineage>
</organism>
<evidence type="ECO:0000256" key="1">
    <source>
        <dbReference type="SAM" id="SignalP"/>
    </source>
</evidence>
<evidence type="ECO:0000313" key="3">
    <source>
        <dbReference type="Proteomes" id="UP000249016"/>
    </source>
</evidence>
<name>A0A327NQ89_9BACT</name>
<dbReference type="SUPFAM" id="SSF89550">
    <property type="entry name" value="PHP domain-like"/>
    <property type="match status" value="1"/>
</dbReference>
<sequence length="647" mass="73760">MRKIALLCALLTCLWSSLTQAQHWYKGNLHTHSLWSDGDDYPEMIMDWYKANGYQFVGLSDHNILQDVDKWVNVPRQQDRRRTFERYLRTFGPDWVVYQKGTNDSLKVRLKRLDEYRSYFEEAGKFLILKNEELSTGYQGKPIHINVTNVKNLIRPLPGNSVADVMQNNIDLVVAQRRLTGQPMFPHINHPNFYYAVKAEDLMQLRHERFFEVFNGHHLVNNYGDSTHEGTESMWDKINLHFLQQGRPLMYGMGTDDSHNYYFFGPSFSNSGRSWVMVDAPELTPKTLIEAMEAGRFYVSSGVTLKQLPQVGNSLAVRVKTEPDVTYRIQFFGVRKGSQRAELLREVADTVATYPLTDDILLLRAKIISSKPKYNPFMPGDLETAWTQPIAQRLIPQPVAGVVALPNAHAHNDYEQSRPLWDALDNGFASVEADVHLIDDTLYVSHDRPAFKNPASTLENMYLKPLAERIRQNGGQAFAGYKGPFYLMIDAKTNADSTYRALEKVLHRYRSLLTTGTQSKNQAGVITVVLSGNRPIPTLAKAKERLMSVDGRPDDLGKGYNSAVMALISDSYPNQLKWRGKGDMPADEFQKLSKLVERVHKEGKKLRLWASPEDPAVWAKLREVGVDFISTDQLVLARNFLLKATDK</sequence>
<dbReference type="Gene3D" id="3.20.20.140">
    <property type="entry name" value="Metal-dependent hydrolases"/>
    <property type="match status" value="1"/>
</dbReference>
<dbReference type="PANTHER" id="PTHR42924">
    <property type="entry name" value="EXONUCLEASE"/>
    <property type="match status" value="1"/>
</dbReference>
<dbReference type="OrthoDB" id="9794455at2"/>
<accession>A0A327NQ89</accession>